<organism evidence="1 2">
    <name type="scientific">Ralstonia pseudosolanacearum</name>
    <dbReference type="NCBI Taxonomy" id="1310165"/>
    <lineage>
        <taxon>Bacteria</taxon>
        <taxon>Pseudomonadati</taxon>
        <taxon>Pseudomonadota</taxon>
        <taxon>Betaproteobacteria</taxon>
        <taxon>Burkholderiales</taxon>
        <taxon>Burkholderiaceae</taxon>
        <taxon>Ralstonia</taxon>
        <taxon>Ralstonia solanacearum species complex</taxon>
    </lineage>
</organism>
<accession>A0A454TPQ5</accession>
<evidence type="ECO:0000313" key="2">
    <source>
        <dbReference type="Proteomes" id="UP000271222"/>
    </source>
</evidence>
<protein>
    <submittedName>
        <fullName evidence="1">Uncharacterized protein</fullName>
    </submittedName>
</protein>
<evidence type="ECO:0000313" key="1">
    <source>
        <dbReference type="EMBL" id="RNM05130.1"/>
    </source>
</evidence>
<gene>
    <name evidence="1" type="ORF">EGA29_15365</name>
</gene>
<reference evidence="1 2" key="1">
    <citation type="submission" date="2018-10" db="EMBL/GenBank/DDBJ databases">
        <title>Draft Genome Sequence of Ralstonia pseudosolanacearum (R. solanacearum phylotype I) Strain Tg03 Isolated from Luffa cylindrica in China.</title>
        <authorList>
            <person name="Yuan G.-Q."/>
            <person name="Li Q.-Q."/>
            <person name="Zhang Y.-W."/>
        </authorList>
    </citation>
    <scope>NUCLEOTIDE SEQUENCE [LARGE SCALE GENOMIC DNA]</scope>
    <source>
        <strain evidence="1 2">Tg03</strain>
    </source>
</reference>
<dbReference type="Proteomes" id="UP000271222">
    <property type="component" value="Unassembled WGS sequence"/>
</dbReference>
<dbReference type="EMBL" id="RJTL01000024">
    <property type="protein sequence ID" value="RNM05130.1"/>
    <property type="molecule type" value="Genomic_DNA"/>
</dbReference>
<proteinExistence type="predicted"/>
<comment type="caution">
    <text evidence="1">The sequence shown here is derived from an EMBL/GenBank/DDBJ whole genome shotgun (WGS) entry which is preliminary data.</text>
</comment>
<dbReference type="AlphaFoldDB" id="A0A454TPQ5"/>
<name>A0A454TPQ5_9RALS</name>
<sequence>MVLRRLFIDCRCAGQTRIGATVEREEIMSATATWIVILTCAYMEYSTWHGRQIYRRTVGYENVVWC</sequence>